<name>A0A199UML2_ANACO</name>
<proteinExistence type="predicted"/>
<dbReference type="AlphaFoldDB" id="A0A199UML2"/>
<sequence length="328" mass="33747">MSDFATHSPHTLPHAFDVIAHSRFPSLLTILHAWIASAGLNCTSRAKTSKELHCSRDQIIRRASELIKQSRKKRQHVVQCQRSISDTVTSTRSLASSLHARGDPHGSTKGCSIPYLPPHTNPHVLSIRARTSASRVLLLRRGSHGHVVGDVGAGAVAGEEEAAEVAARGEPGLGAGGGVGRGPFERGPGVVVGGGERVLGGEAVVDGDGDDPGRGGEGGEVAVVLRGEGRLDAEGAAVEVDDDRELRRRRRLAGGEVEPRGDAAVGVDGDVLGEDAHGGIGVGVGADESGAVEALDAAALVEAEEGGEVELELGVGIHGDRRCGGGER</sequence>
<gene>
    <name evidence="2" type="ORF">ACMD2_04895</name>
</gene>
<evidence type="ECO:0000313" key="2">
    <source>
        <dbReference type="EMBL" id="OAY65988.1"/>
    </source>
</evidence>
<organism evidence="2 3">
    <name type="scientific">Ananas comosus</name>
    <name type="common">Pineapple</name>
    <name type="synonym">Ananas ananas</name>
    <dbReference type="NCBI Taxonomy" id="4615"/>
    <lineage>
        <taxon>Eukaryota</taxon>
        <taxon>Viridiplantae</taxon>
        <taxon>Streptophyta</taxon>
        <taxon>Embryophyta</taxon>
        <taxon>Tracheophyta</taxon>
        <taxon>Spermatophyta</taxon>
        <taxon>Magnoliopsida</taxon>
        <taxon>Liliopsida</taxon>
        <taxon>Poales</taxon>
        <taxon>Bromeliaceae</taxon>
        <taxon>Bromelioideae</taxon>
        <taxon>Ananas</taxon>
    </lineage>
</organism>
<feature type="region of interest" description="Disordered" evidence="1">
    <location>
        <begin position="91"/>
        <end position="111"/>
    </location>
</feature>
<protein>
    <submittedName>
        <fullName evidence="2">Uncharacterized protein</fullName>
    </submittedName>
</protein>
<reference evidence="2 3" key="1">
    <citation type="journal article" date="2016" name="DNA Res.">
        <title>The draft genome of MD-2 pineapple using hybrid error correction of long reads.</title>
        <authorList>
            <person name="Redwan R.M."/>
            <person name="Saidin A."/>
            <person name="Kumar S.V."/>
        </authorList>
    </citation>
    <scope>NUCLEOTIDE SEQUENCE [LARGE SCALE GENOMIC DNA]</scope>
    <source>
        <strain evidence="3">cv. MD2</strain>
        <tissue evidence="2">Leaf</tissue>
    </source>
</reference>
<accession>A0A199UML2</accession>
<dbReference type="EMBL" id="LSRQ01006554">
    <property type="protein sequence ID" value="OAY65988.1"/>
    <property type="molecule type" value="Genomic_DNA"/>
</dbReference>
<evidence type="ECO:0000313" key="3">
    <source>
        <dbReference type="Proteomes" id="UP000092600"/>
    </source>
</evidence>
<comment type="caution">
    <text evidence="2">The sequence shown here is derived from an EMBL/GenBank/DDBJ whole genome shotgun (WGS) entry which is preliminary data.</text>
</comment>
<evidence type="ECO:0000256" key="1">
    <source>
        <dbReference type="SAM" id="MobiDB-lite"/>
    </source>
</evidence>
<dbReference type="Proteomes" id="UP000092600">
    <property type="component" value="Unassembled WGS sequence"/>
</dbReference>